<keyword evidence="4" id="KW-1185">Reference proteome</keyword>
<keyword evidence="1" id="KW-1133">Transmembrane helix</keyword>
<feature type="signal peptide" evidence="2">
    <location>
        <begin position="1"/>
        <end position="23"/>
    </location>
</feature>
<dbReference type="InterPro" id="IPR032809">
    <property type="entry name" value="Put_HupE_UreJ"/>
</dbReference>
<dbReference type="RefSeq" id="WP_310057579.1">
    <property type="nucleotide sequence ID" value="NZ_JAVDVY010000001.1"/>
</dbReference>
<reference evidence="3 4" key="1">
    <citation type="submission" date="2023-07" db="EMBL/GenBank/DDBJ databases">
        <title>Sorghum-associated microbial communities from plants grown in Nebraska, USA.</title>
        <authorList>
            <person name="Schachtman D."/>
        </authorList>
    </citation>
    <scope>NUCLEOTIDE SEQUENCE [LARGE SCALE GENOMIC DNA]</scope>
    <source>
        <strain evidence="3 4">BE198</strain>
    </source>
</reference>
<sequence>MTRALLRLGLWLGLLACALVAQAHESRPAYLEINEVAPGRYGVLWRTPINAGMRLPVLLALPDDVRDITKPSIRELSDSRVERRLVESPGGLAGKRIDFVGLQATITDVLVRVQLADGGQSTTLVRPSAAWMEIPRTRSGVEVARTYMAYGVEHILGGVDHLLFVTALLLIVRGGRRIVATVTAFTVAHSLTLVAATLGWVHVPSPPVEAIIALSIVFVAVEIVHGLQGRAGLTARAPWLVAFCFGLLHGFGFAGALAAVGLPENAIPMALLCFNVGVEIGQLLFVGILLAAIALLRRLPLSPPRWSSWVAPYAIGGIAAFWMLQRVMTFWG</sequence>
<comment type="caution">
    <text evidence="3">The sequence shown here is derived from an EMBL/GenBank/DDBJ whole genome shotgun (WGS) entry which is preliminary data.</text>
</comment>
<proteinExistence type="predicted"/>
<feature type="transmembrane region" description="Helical" evidence="1">
    <location>
        <begin position="207"/>
        <end position="227"/>
    </location>
</feature>
<protein>
    <submittedName>
        <fullName evidence="3">Hydrogenase/urease accessory protein HupE</fullName>
    </submittedName>
</protein>
<dbReference type="Pfam" id="PF13795">
    <property type="entry name" value="HupE_UreJ_2"/>
    <property type="match status" value="1"/>
</dbReference>
<feature type="transmembrane region" description="Helical" evidence="1">
    <location>
        <begin position="306"/>
        <end position="324"/>
    </location>
</feature>
<evidence type="ECO:0000256" key="1">
    <source>
        <dbReference type="SAM" id="Phobius"/>
    </source>
</evidence>
<evidence type="ECO:0000313" key="3">
    <source>
        <dbReference type="EMBL" id="MDR7133207.1"/>
    </source>
</evidence>
<feature type="transmembrane region" description="Helical" evidence="1">
    <location>
        <begin position="266"/>
        <end position="294"/>
    </location>
</feature>
<organism evidence="3 4">
    <name type="scientific">Lysobacter niastensis</name>
    <dbReference type="NCBI Taxonomy" id="380629"/>
    <lineage>
        <taxon>Bacteria</taxon>
        <taxon>Pseudomonadati</taxon>
        <taxon>Pseudomonadota</taxon>
        <taxon>Gammaproteobacteria</taxon>
        <taxon>Lysobacterales</taxon>
        <taxon>Lysobacteraceae</taxon>
        <taxon>Lysobacter</taxon>
    </lineage>
</organism>
<evidence type="ECO:0000313" key="4">
    <source>
        <dbReference type="Proteomes" id="UP001251524"/>
    </source>
</evidence>
<feature type="transmembrane region" description="Helical" evidence="1">
    <location>
        <begin position="178"/>
        <end position="201"/>
    </location>
</feature>
<feature type="transmembrane region" description="Helical" evidence="1">
    <location>
        <begin position="147"/>
        <end position="171"/>
    </location>
</feature>
<keyword evidence="2" id="KW-0732">Signal</keyword>
<name>A0ABU1W6T5_9GAMM</name>
<feature type="transmembrane region" description="Helical" evidence="1">
    <location>
        <begin position="239"/>
        <end position="260"/>
    </location>
</feature>
<keyword evidence="1" id="KW-0472">Membrane</keyword>
<evidence type="ECO:0000256" key="2">
    <source>
        <dbReference type="SAM" id="SignalP"/>
    </source>
</evidence>
<accession>A0ABU1W6T5</accession>
<dbReference type="Proteomes" id="UP001251524">
    <property type="component" value="Unassembled WGS sequence"/>
</dbReference>
<keyword evidence="1" id="KW-0812">Transmembrane</keyword>
<dbReference type="EMBL" id="JAVDVY010000001">
    <property type="protein sequence ID" value="MDR7133207.1"/>
    <property type="molecule type" value="Genomic_DNA"/>
</dbReference>
<gene>
    <name evidence="3" type="ORF">J2X06_000391</name>
</gene>
<feature type="chain" id="PRO_5045371164" evidence="2">
    <location>
        <begin position="24"/>
        <end position="332"/>
    </location>
</feature>